<evidence type="ECO:0000313" key="3">
    <source>
        <dbReference type="Proteomes" id="UP000031465"/>
    </source>
</evidence>
<dbReference type="RefSeq" id="WP_039359933.1">
    <property type="nucleotide sequence ID" value="NZ_JSAN01000115.1"/>
</dbReference>
<name>A0A0C1JV31_9BACT</name>
<gene>
    <name evidence="2" type="ORF">DB44_ER00210</name>
</gene>
<reference evidence="2 3" key="1">
    <citation type="journal article" date="2014" name="Mol. Biol. Evol.">
        <title>Massive expansion of Ubiquitination-related gene families within the Chlamydiae.</title>
        <authorList>
            <person name="Domman D."/>
            <person name="Collingro A."/>
            <person name="Lagkouvardos I."/>
            <person name="Gehre L."/>
            <person name="Weinmaier T."/>
            <person name="Rattei T."/>
            <person name="Subtil A."/>
            <person name="Horn M."/>
        </authorList>
    </citation>
    <scope>NUCLEOTIDE SEQUENCE [LARGE SCALE GENOMIC DNA]</scope>
    <source>
        <strain evidence="2 3">EI2</strain>
    </source>
</reference>
<organism evidence="2 3">
    <name type="scientific">Candidatus Protochlamydia amoebophila</name>
    <dbReference type="NCBI Taxonomy" id="362787"/>
    <lineage>
        <taxon>Bacteria</taxon>
        <taxon>Pseudomonadati</taxon>
        <taxon>Chlamydiota</taxon>
        <taxon>Chlamydiia</taxon>
        <taxon>Parachlamydiales</taxon>
        <taxon>Parachlamydiaceae</taxon>
        <taxon>Candidatus Protochlamydia</taxon>
    </lineage>
</organism>
<feature type="coiled-coil region" evidence="1">
    <location>
        <begin position="188"/>
        <end position="251"/>
    </location>
</feature>
<dbReference type="PATRIC" id="fig|362787.3.peg.1693"/>
<dbReference type="AlphaFoldDB" id="A0A0C1JV31"/>
<dbReference type="EMBL" id="JSAN01000115">
    <property type="protein sequence ID" value="KIC71092.1"/>
    <property type="molecule type" value="Genomic_DNA"/>
</dbReference>
<proteinExistence type="predicted"/>
<protein>
    <submittedName>
        <fullName evidence="2">Uncharacterized protein</fullName>
    </submittedName>
</protein>
<comment type="caution">
    <text evidence="2">The sequence shown here is derived from an EMBL/GenBank/DDBJ whole genome shotgun (WGS) entry which is preliminary data.</text>
</comment>
<dbReference type="Proteomes" id="UP000031465">
    <property type="component" value="Unassembled WGS sequence"/>
</dbReference>
<keyword evidence="1" id="KW-0175">Coiled coil</keyword>
<evidence type="ECO:0000313" key="2">
    <source>
        <dbReference type="EMBL" id="KIC71092.1"/>
    </source>
</evidence>
<evidence type="ECO:0000256" key="1">
    <source>
        <dbReference type="SAM" id="Coils"/>
    </source>
</evidence>
<sequence>MAEIDSNLDRSSFVMENLSIDPSDLTTQDTNIQKDKGTLDTTERSDFNINQNLRTTGDPSVPVLTMTFNTSVDGNLKSNPFFNPSFLASFQSIMDELLNLQRNTHYLEAQVELKQRELIITISTTQSELTKALYDSRAEEKMIEAITSFVQAGIAGLSLAQTWANTGIARGNAQKTVDNNISHERSLMKSAEDKKAALATEKAGIENRPLVGTDPNNMTPRPYTNAEKTRLKEIEKENTALDKKIAKHQENIQEFEKPGYFRQVLESERQILNTQTQFKNEILKNIVNGISQSLQAGLISEQGAIDSLKTMNDGYLDVLRKYADSTAKSRDEAKADFDKTLDFVNKIVDSVFKAHSLGPA</sequence>
<accession>A0A0C1JV31</accession>